<evidence type="ECO:0000313" key="4">
    <source>
        <dbReference type="EMBL" id="AUV82259.1"/>
    </source>
</evidence>
<keyword evidence="2" id="KW-0472">Membrane</keyword>
<proteinExistence type="predicted"/>
<dbReference type="InterPro" id="IPR013783">
    <property type="entry name" value="Ig-like_fold"/>
</dbReference>
<gene>
    <name evidence="4" type="ORF">C2R22_11900</name>
</gene>
<dbReference type="AlphaFoldDB" id="A0A2I8VME0"/>
<keyword evidence="2" id="KW-0812">Transmembrane</keyword>
<keyword evidence="5" id="KW-1185">Reference proteome</keyword>
<keyword evidence="2" id="KW-1133">Transmembrane helix</keyword>
<evidence type="ECO:0000256" key="1">
    <source>
        <dbReference type="SAM" id="MobiDB-lite"/>
    </source>
</evidence>
<dbReference type="Gene3D" id="2.60.40.10">
    <property type="entry name" value="Immunoglobulins"/>
    <property type="match status" value="3"/>
</dbReference>
<feature type="region of interest" description="Disordered" evidence="1">
    <location>
        <begin position="363"/>
        <end position="388"/>
    </location>
</feature>
<organism evidence="4 5">
    <name type="scientific">Salinigranum rubrum</name>
    <dbReference type="NCBI Taxonomy" id="755307"/>
    <lineage>
        <taxon>Archaea</taxon>
        <taxon>Methanobacteriati</taxon>
        <taxon>Methanobacteriota</taxon>
        <taxon>Stenosarchaea group</taxon>
        <taxon>Halobacteria</taxon>
        <taxon>Halobacteriales</taxon>
        <taxon>Haloferacaceae</taxon>
        <taxon>Salinigranum</taxon>
    </lineage>
</organism>
<accession>A0A2I8VME0</accession>
<dbReference type="PANTHER" id="PTHR35902">
    <property type="entry name" value="S-LAYER DOMAIN-LIKE PROTEIN-RELATED"/>
    <property type="match status" value="1"/>
</dbReference>
<sequence length="593" mass="61519">MGRWPVNRSDATRSAGPRTVAVLLSVVLVSSVLTGVVAAATPEEQVIGRPDLDVSAPDNRLAPSERGSLTVVLSNGGEVRQGGPAALTERVTTARNVRVSVLESRVDAPIEFKSGDVVLGSVGTDRPATATFEVETGEALQPGTYRIPIRLSYDYTRLVTYEPTQSPPGYGNPDFSDSFRERVVSVDVVVDSEPRFRVESDGAENLFAGDTGSVTMTVTNAGWQTARDATVELSSKSPSVYFGPQSNPQPSATTFVAELAPGASTTATFEVGATSETTPGTYPIEARVTYENDNGVRTVSDPLSTEVTVGAERRFSVENLQTERLRVGEDDVVVTGDVVNHGPAPATNAVVRLAVGSSGSVLGDSPGGAGGQARGAGAPASSGGPGPVVVTSAESSVGTLAPGESRPVTFRLAVSEDAEPGSQTLRFLVEYENADGDLRRSTTPVRRSVEVGPERDAFAVVGVETSVRAGGSATLRVTVENTGDSPVTDANAKLFVNDPLSAPDNGAFVGRLEPGERTTLTFGVAAADSARAKAYAGSVEIRYEDQDGDTALADDLRIGVPVSPSSGGLPLTYVGFGLGVAVLAGGVYIWRRD</sequence>
<feature type="domain" description="CARDB" evidence="3">
    <location>
        <begin position="194"/>
        <end position="293"/>
    </location>
</feature>
<dbReference type="PANTHER" id="PTHR35902:SF3">
    <property type="entry name" value="NPCBM-ASSOCIATED, NEW3 DOMAIN OF ALPHA-GALACTOSIDASE"/>
    <property type="match status" value="1"/>
</dbReference>
<evidence type="ECO:0000259" key="3">
    <source>
        <dbReference type="Pfam" id="PF07705"/>
    </source>
</evidence>
<dbReference type="Pfam" id="PF07705">
    <property type="entry name" value="CARDB"/>
    <property type="match status" value="1"/>
</dbReference>
<evidence type="ECO:0000313" key="5">
    <source>
        <dbReference type="Proteomes" id="UP000236584"/>
    </source>
</evidence>
<reference evidence="4 5" key="1">
    <citation type="submission" date="2018-01" db="EMBL/GenBank/DDBJ databases">
        <title>Complete genome sequence of Salinigranum rubrum GX10T, an extremely halophilic archaeon isolated from a marine solar saltern.</title>
        <authorList>
            <person name="Han S."/>
        </authorList>
    </citation>
    <scope>NUCLEOTIDE SEQUENCE [LARGE SCALE GENOMIC DNA]</scope>
    <source>
        <strain evidence="4 5">GX10</strain>
    </source>
</reference>
<dbReference type="KEGG" id="srub:C2R22_11900"/>
<protein>
    <recommendedName>
        <fullName evidence="3">CARDB domain-containing protein</fullName>
    </recommendedName>
</protein>
<feature type="compositionally biased region" description="Gly residues" evidence="1">
    <location>
        <begin position="365"/>
        <end position="374"/>
    </location>
</feature>
<dbReference type="Proteomes" id="UP000236584">
    <property type="component" value="Chromosome"/>
</dbReference>
<name>A0A2I8VME0_9EURY</name>
<dbReference type="EMBL" id="CP026309">
    <property type="protein sequence ID" value="AUV82259.1"/>
    <property type="molecule type" value="Genomic_DNA"/>
</dbReference>
<evidence type="ECO:0000256" key="2">
    <source>
        <dbReference type="SAM" id="Phobius"/>
    </source>
</evidence>
<dbReference type="InterPro" id="IPR011635">
    <property type="entry name" value="CARDB"/>
</dbReference>
<feature type="transmembrane region" description="Helical" evidence="2">
    <location>
        <begin position="571"/>
        <end position="590"/>
    </location>
</feature>